<evidence type="ECO:0000313" key="2">
    <source>
        <dbReference type="WBParaSite" id="Gr19_v10_g1486.t1"/>
    </source>
</evidence>
<evidence type="ECO:0000313" key="1">
    <source>
        <dbReference type="Proteomes" id="UP000887572"/>
    </source>
</evidence>
<dbReference type="Proteomes" id="UP000887572">
    <property type="component" value="Unplaced"/>
</dbReference>
<protein>
    <submittedName>
        <fullName evidence="2">Secreted protein</fullName>
    </submittedName>
</protein>
<dbReference type="AlphaFoldDB" id="A0A914H7A2"/>
<name>A0A914H7A2_GLORO</name>
<sequence length="108" mass="11765">MRLLGQWALVCAEFLSKTSRLKQRVPCRIAMRTPRGVIPSRFASCDAGLASPEKCAKKAGCFALLKSFEIFSMARNLKIAGCFCARVVTFGVCALRQNVVQTKSSGFG</sequence>
<reference evidence="2" key="1">
    <citation type="submission" date="2022-11" db="UniProtKB">
        <authorList>
            <consortium name="WormBaseParasite"/>
        </authorList>
    </citation>
    <scope>IDENTIFICATION</scope>
</reference>
<organism evidence="1 2">
    <name type="scientific">Globodera rostochiensis</name>
    <name type="common">Golden nematode worm</name>
    <name type="synonym">Heterodera rostochiensis</name>
    <dbReference type="NCBI Taxonomy" id="31243"/>
    <lineage>
        <taxon>Eukaryota</taxon>
        <taxon>Metazoa</taxon>
        <taxon>Ecdysozoa</taxon>
        <taxon>Nematoda</taxon>
        <taxon>Chromadorea</taxon>
        <taxon>Rhabditida</taxon>
        <taxon>Tylenchina</taxon>
        <taxon>Tylenchomorpha</taxon>
        <taxon>Tylenchoidea</taxon>
        <taxon>Heteroderidae</taxon>
        <taxon>Heteroderinae</taxon>
        <taxon>Globodera</taxon>
    </lineage>
</organism>
<keyword evidence="1" id="KW-1185">Reference proteome</keyword>
<dbReference type="WBParaSite" id="Gr19_v10_g1486.t1">
    <property type="protein sequence ID" value="Gr19_v10_g1486.t1"/>
    <property type="gene ID" value="Gr19_v10_g1486"/>
</dbReference>
<accession>A0A914H7A2</accession>
<proteinExistence type="predicted"/>